<comment type="caution">
    <text evidence="3">The sequence shown here is derived from an EMBL/GenBank/DDBJ whole genome shotgun (WGS) entry which is preliminary data.</text>
</comment>
<dbReference type="Gene3D" id="3.30.457.10">
    <property type="entry name" value="Copper amine oxidase-like, N-terminal domain"/>
    <property type="match status" value="1"/>
</dbReference>
<evidence type="ECO:0000313" key="4">
    <source>
        <dbReference type="Proteomes" id="UP000632125"/>
    </source>
</evidence>
<accession>A0A927CRH7</accession>
<keyword evidence="1" id="KW-0732">Signal</keyword>
<evidence type="ECO:0000313" key="3">
    <source>
        <dbReference type="EMBL" id="MBD2870891.1"/>
    </source>
</evidence>
<dbReference type="InterPro" id="IPR036582">
    <property type="entry name" value="Mao_N_sf"/>
</dbReference>
<dbReference type="SUPFAM" id="SSF55383">
    <property type="entry name" value="Copper amine oxidase, domain N"/>
    <property type="match status" value="1"/>
</dbReference>
<dbReference type="Proteomes" id="UP000632125">
    <property type="component" value="Unassembled WGS sequence"/>
</dbReference>
<dbReference type="AlphaFoldDB" id="A0A927CRH7"/>
<feature type="domain" description="Copper amine oxidase-like N-terminal" evidence="2">
    <location>
        <begin position="50"/>
        <end position="142"/>
    </location>
</feature>
<gene>
    <name evidence="3" type="ORF">IDH41_20105</name>
</gene>
<organism evidence="3 4">
    <name type="scientific">Paenibacillus arenilitoris</name>
    <dbReference type="NCBI Taxonomy" id="2772299"/>
    <lineage>
        <taxon>Bacteria</taxon>
        <taxon>Bacillati</taxon>
        <taxon>Bacillota</taxon>
        <taxon>Bacilli</taxon>
        <taxon>Bacillales</taxon>
        <taxon>Paenibacillaceae</taxon>
        <taxon>Paenibacillus</taxon>
    </lineage>
</organism>
<dbReference type="EMBL" id="JACXIY010000024">
    <property type="protein sequence ID" value="MBD2870891.1"/>
    <property type="molecule type" value="Genomic_DNA"/>
</dbReference>
<sequence length="154" mass="17357">MKSASKLIIFLLLLSLFPTSLYAADKSNTVMTTQSNKTFVRINDYYLIYTYPQAPFIDQNRRFMVPLRAVGDLMSAEVSYDASSKKAGLKFAEHSVSVTIGSKKAEIDGSLVQMDTVPQLIKQSVYVPLRILIQGFKLEVNTTIPNVIWLEDER</sequence>
<protein>
    <submittedName>
        <fullName evidence="3">Copper amine oxidase N-terminal domain-containing protein</fullName>
    </submittedName>
</protein>
<name>A0A927CRH7_9BACL</name>
<proteinExistence type="predicted"/>
<reference evidence="3" key="1">
    <citation type="submission" date="2020-09" db="EMBL/GenBank/DDBJ databases">
        <title>A novel bacterium of genus Paenibacillus, isolated from South China Sea.</title>
        <authorList>
            <person name="Huang H."/>
            <person name="Mo K."/>
            <person name="Hu Y."/>
        </authorList>
    </citation>
    <scope>NUCLEOTIDE SEQUENCE</scope>
    <source>
        <strain evidence="3">IB182493</strain>
    </source>
</reference>
<dbReference type="RefSeq" id="WP_190864190.1">
    <property type="nucleotide sequence ID" value="NZ_JACXIY010000024.1"/>
</dbReference>
<keyword evidence="4" id="KW-1185">Reference proteome</keyword>
<dbReference type="InterPro" id="IPR012854">
    <property type="entry name" value="Cu_amine_oxidase-like_N"/>
</dbReference>
<evidence type="ECO:0000256" key="1">
    <source>
        <dbReference type="SAM" id="SignalP"/>
    </source>
</evidence>
<evidence type="ECO:0000259" key="2">
    <source>
        <dbReference type="Pfam" id="PF07833"/>
    </source>
</evidence>
<feature type="signal peptide" evidence="1">
    <location>
        <begin position="1"/>
        <end position="23"/>
    </location>
</feature>
<dbReference type="Pfam" id="PF07833">
    <property type="entry name" value="Cu_amine_oxidN1"/>
    <property type="match status" value="1"/>
</dbReference>
<feature type="chain" id="PRO_5036930704" evidence="1">
    <location>
        <begin position="24"/>
        <end position="154"/>
    </location>
</feature>